<dbReference type="Proteomes" id="UP000078407">
    <property type="component" value="Unassembled WGS sequence"/>
</dbReference>
<feature type="domain" description="Pilus assembly protein E-set like" evidence="3">
    <location>
        <begin position="276"/>
        <end position="342"/>
    </location>
</feature>
<sequence>MKKYYFILLATFSLNTNAASLKIPAGFEILAQGIQERVDVVIAAKHVGLFDAIVSLDSVKFLEPEKVLAALELPVKPTDRDYQQILNALAAPLARNDILACSYGQQSTGCGFIKTDSVDAIYDNNENSVTLFIKKEWLPASGEQSLYLSPTTTDVVNAFIHQQDMNFLAQEDFSNFYIQGSGALGVSDNSYIGGDWSFSASQNEDDYDNQADLNDLYYRYDIGQRYYTQLGRMDSRMLFNNQGGNFNFSFLPLGAIDGVRIGTTMSYLNREQAGQGTPLTILLTRSARVDAYRNEQLLGSFYLSPGNQNIDNALFPSGSYNVSLRVYESNQLVRTESAPFTKTGGLDDGKAHWFIQGGKISDSDTQDNAAFQAGVRVPLISTLSFTLGTAAVDSAGYIEPGIDYSQDLDAAGTVDLIGRLFHSTEGSQGNSEQINWSANNMPGLNIYRFSSSGDHCSSTQNDSNDYSSQGCYESLNATLTANALAWNFMLGYIRTKNNSDYHTPWEEDKSYEDNLLQQASENNTSKTLQFSASRAFSRSDWIFNTTLGVFRREDDGFNGTDNGVYLSLSVNQSPRADETGNSQSTRLSTDYRDSENQPSQLSYNVAHSWYQDRDKHKELTLEAGGINTDTLDTGISGRLEGQYGNLSSALSDSYDQQDNKHTTAFSGTWSSTVAASREGIHWGAAGFNEPSSAVLVDIEDSAGVDEGIAVDAQVSGNRTAHITQGGAALFPLMGFEPAVVDVSDSSAPLNQGSTTNIVNGAGGRNIMLLPGKLRLRHVQIEHRYGFTGRLLLPLAVTAQPVVGLNSKMLLLSEGGGFTAELTTNAPALYVLSQDTVYQCPLKVKKQRGIIRFVGDVSCQPILREDLPDDVHELLLVKLKSSQAVETASSAQGGKQ</sequence>
<comment type="caution">
    <text evidence="5">The sequence shown here is derived from an EMBL/GenBank/DDBJ whole genome shotgun (WGS) entry which is preliminary data.</text>
</comment>
<feature type="signal peptide" evidence="2">
    <location>
        <begin position="1"/>
        <end position="18"/>
    </location>
</feature>
<evidence type="ECO:0000259" key="4">
    <source>
        <dbReference type="Pfam" id="PF17271"/>
    </source>
</evidence>
<organism evidence="5 6">
    <name type="scientific">Buttiauxella ferragutiae ATCC 51602</name>
    <dbReference type="NCBI Taxonomy" id="1354252"/>
    <lineage>
        <taxon>Bacteria</taxon>
        <taxon>Pseudomonadati</taxon>
        <taxon>Pseudomonadota</taxon>
        <taxon>Gammaproteobacteria</taxon>
        <taxon>Enterobacterales</taxon>
        <taxon>Enterobacteriaceae</taxon>
        <taxon>Buttiauxella</taxon>
    </lineage>
</organism>
<proteinExistence type="predicted"/>
<reference evidence="5 6" key="1">
    <citation type="submission" date="2016-04" db="EMBL/GenBank/DDBJ databases">
        <title>ATOL: Assembling a taxonomically balanced genome-scale reconstruction of the evolutionary history of the Enterobacteriaceae.</title>
        <authorList>
            <person name="Plunkett G.III."/>
            <person name="Neeno-Eckwall E.C."/>
            <person name="Glasner J.D."/>
            <person name="Perna N.T."/>
        </authorList>
    </citation>
    <scope>NUCLEOTIDE SEQUENCE [LARGE SCALE GENOMIC DNA]</scope>
    <source>
        <strain evidence="5 6">ATCC 51602</strain>
    </source>
</reference>
<dbReference type="Pfam" id="PF17271">
    <property type="entry name" value="Usher_TcfC"/>
    <property type="match status" value="1"/>
</dbReference>
<dbReference type="RefSeq" id="WP_064545031.1">
    <property type="nucleotide sequence ID" value="NZ_LXEQ01000039.1"/>
</dbReference>
<keyword evidence="6" id="KW-1185">Reference proteome</keyword>
<protein>
    <submittedName>
        <fullName evidence="5">Alpha-fimbriae usher protein</fullName>
    </submittedName>
</protein>
<dbReference type="InterPro" id="IPR035224">
    <property type="entry name" value="Usher_TcfC"/>
</dbReference>
<evidence type="ECO:0000259" key="3">
    <source>
        <dbReference type="Pfam" id="PF16967"/>
    </source>
</evidence>
<feature type="domain" description="TcfC Usher-like barrel" evidence="4">
    <location>
        <begin position="352"/>
        <end position="762"/>
    </location>
</feature>
<name>A0ABX2W7X1_9ENTR</name>
<keyword evidence="2" id="KW-0732">Signal</keyword>
<evidence type="ECO:0000313" key="6">
    <source>
        <dbReference type="Proteomes" id="UP000078407"/>
    </source>
</evidence>
<feature type="region of interest" description="Disordered" evidence="1">
    <location>
        <begin position="570"/>
        <end position="599"/>
    </location>
</feature>
<dbReference type="EMBL" id="LXEQ01000039">
    <property type="protein sequence ID" value="OAT27308.1"/>
    <property type="molecule type" value="Genomic_DNA"/>
</dbReference>
<accession>A0ABX2W7X1</accession>
<evidence type="ECO:0000313" key="5">
    <source>
        <dbReference type="EMBL" id="OAT27308.1"/>
    </source>
</evidence>
<feature type="chain" id="PRO_5045146714" evidence="2">
    <location>
        <begin position="19"/>
        <end position="895"/>
    </location>
</feature>
<dbReference type="InterPro" id="IPR032636">
    <property type="entry name" value="Pilus_assem_E-set-like_dom"/>
</dbReference>
<evidence type="ECO:0000256" key="1">
    <source>
        <dbReference type="SAM" id="MobiDB-lite"/>
    </source>
</evidence>
<feature type="compositionally biased region" description="Polar residues" evidence="1">
    <location>
        <begin position="570"/>
        <end position="588"/>
    </location>
</feature>
<evidence type="ECO:0000256" key="2">
    <source>
        <dbReference type="SAM" id="SignalP"/>
    </source>
</evidence>
<dbReference type="Pfam" id="PF16967">
    <property type="entry name" value="TcfC"/>
    <property type="match status" value="1"/>
</dbReference>
<gene>
    <name evidence="5" type="ORF">M976_02393</name>
</gene>